<proteinExistence type="predicted"/>
<protein>
    <submittedName>
        <fullName evidence="2">Uncharacterized protein</fullName>
    </submittedName>
</protein>
<comment type="caution">
    <text evidence="2">The sequence shown here is derived from an EMBL/GenBank/DDBJ whole genome shotgun (WGS) entry which is preliminary data.</text>
</comment>
<organism evidence="2 3">
    <name type="scientific">Arthrobacter cheniae</name>
    <dbReference type="NCBI Taxonomy" id="1258888"/>
    <lineage>
        <taxon>Bacteria</taxon>
        <taxon>Bacillati</taxon>
        <taxon>Actinomycetota</taxon>
        <taxon>Actinomycetes</taxon>
        <taxon>Micrococcales</taxon>
        <taxon>Micrococcaceae</taxon>
        <taxon>Arthrobacter</taxon>
    </lineage>
</organism>
<evidence type="ECO:0000313" key="2">
    <source>
        <dbReference type="EMBL" id="RJT75423.1"/>
    </source>
</evidence>
<evidence type="ECO:0000256" key="1">
    <source>
        <dbReference type="SAM" id="Phobius"/>
    </source>
</evidence>
<keyword evidence="3" id="KW-1185">Reference proteome</keyword>
<dbReference type="RefSeq" id="WP_120150627.1">
    <property type="nucleotide sequence ID" value="NZ_QZVT01000016.1"/>
</dbReference>
<dbReference type="OrthoDB" id="4954811at2"/>
<dbReference type="EMBL" id="QZVT01000016">
    <property type="protein sequence ID" value="RJT75423.1"/>
    <property type="molecule type" value="Genomic_DNA"/>
</dbReference>
<dbReference type="Proteomes" id="UP000272560">
    <property type="component" value="Unassembled WGS sequence"/>
</dbReference>
<feature type="transmembrane region" description="Helical" evidence="1">
    <location>
        <begin position="41"/>
        <end position="59"/>
    </location>
</feature>
<name>A0A3A5LXX4_9MICC</name>
<keyword evidence="1" id="KW-1133">Transmembrane helix</keyword>
<gene>
    <name evidence="2" type="ORF">D6T63_17915</name>
</gene>
<reference evidence="2 3" key="1">
    <citation type="submission" date="2018-09" db="EMBL/GenBank/DDBJ databases">
        <title>Novel species of Arthrobacter.</title>
        <authorList>
            <person name="Liu Q."/>
            <person name="Xin Y.-H."/>
        </authorList>
    </citation>
    <scope>NUCLEOTIDE SEQUENCE [LARGE SCALE GENOMIC DNA]</scope>
    <source>
        <strain evidence="2 3">Hz2</strain>
    </source>
</reference>
<feature type="transmembrane region" description="Helical" evidence="1">
    <location>
        <begin position="65"/>
        <end position="85"/>
    </location>
</feature>
<sequence length="99" mass="11259">MIGLIRWWLTSSIRYSYLFVRAILRLPLMLLPIPSRVHNQIAGALAVAFWFLGLFVLVVVSDVLWWGQLMVVAMAALIIVGVVQMEGRRPIVRRSARAQ</sequence>
<keyword evidence="1" id="KW-0812">Transmembrane</keyword>
<dbReference type="AlphaFoldDB" id="A0A3A5LXX4"/>
<keyword evidence="1" id="KW-0472">Membrane</keyword>
<evidence type="ECO:0000313" key="3">
    <source>
        <dbReference type="Proteomes" id="UP000272560"/>
    </source>
</evidence>
<accession>A0A3A5LXX4</accession>